<reference evidence="1 2" key="2">
    <citation type="submission" date="2018-11" db="EMBL/GenBank/DDBJ databases">
        <authorList>
            <consortium name="Pathogen Informatics"/>
        </authorList>
    </citation>
    <scope>NUCLEOTIDE SEQUENCE [LARGE SCALE GENOMIC DNA]</scope>
    <source>
        <strain evidence="1 2">Egypt</strain>
    </source>
</reference>
<dbReference type="AlphaFoldDB" id="A0A183B0W3"/>
<sequence length="196" mass="21689">MGTGVGVSVAMVRVVTAYDQFVRSHQLTAWRTAEMAKLTVPWIAGRVYLTQFVTTLGPQLPYKTVGQSSRLNTGEEVNANVEDMLRVEPKLMIRPCKPFTSIPHGAAYSFAFCVNPTNFTGSSLFLFCINRGRRQMLVAAAVGALPGLAYGWLNLAVCRVLGLTFEDLFREQARAVVRHKLHREPLSDLTSAIQED</sequence>
<dbReference type="EMBL" id="UZAN01053740">
    <property type="protein sequence ID" value="VDP90120.1"/>
    <property type="molecule type" value="Genomic_DNA"/>
</dbReference>
<reference evidence="3" key="1">
    <citation type="submission" date="2016-06" db="UniProtKB">
        <authorList>
            <consortium name="WormBaseParasite"/>
        </authorList>
    </citation>
    <scope>IDENTIFICATION</scope>
</reference>
<accession>A0A183B0W3</accession>
<proteinExistence type="predicted"/>
<dbReference type="WBParaSite" id="ECPE_0001288501-mRNA-1">
    <property type="protein sequence ID" value="ECPE_0001288501-mRNA-1"/>
    <property type="gene ID" value="ECPE_0001288501"/>
</dbReference>
<gene>
    <name evidence="1" type="ORF">ECPE_LOCUS12848</name>
</gene>
<organism evidence="3">
    <name type="scientific">Echinostoma caproni</name>
    <dbReference type="NCBI Taxonomy" id="27848"/>
    <lineage>
        <taxon>Eukaryota</taxon>
        <taxon>Metazoa</taxon>
        <taxon>Spiralia</taxon>
        <taxon>Lophotrochozoa</taxon>
        <taxon>Platyhelminthes</taxon>
        <taxon>Trematoda</taxon>
        <taxon>Digenea</taxon>
        <taxon>Plagiorchiida</taxon>
        <taxon>Echinostomata</taxon>
        <taxon>Echinostomatoidea</taxon>
        <taxon>Echinostomatidae</taxon>
        <taxon>Echinostoma</taxon>
    </lineage>
</organism>
<evidence type="ECO:0000313" key="1">
    <source>
        <dbReference type="EMBL" id="VDP90120.1"/>
    </source>
</evidence>
<keyword evidence="2" id="KW-1185">Reference proteome</keyword>
<protein>
    <submittedName>
        <fullName evidence="3">ADP,ATP carrier protein</fullName>
    </submittedName>
</protein>
<name>A0A183B0W3_9TREM</name>
<dbReference type="Proteomes" id="UP000272942">
    <property type="component" value="Unassembled WGS sequence"/>
</dbReference>
<evidence type="ECO:0000313" key="2">
    <source>
        <dbReference type="Proteomes" id="UP000272942"/>
    </source>
</evidence>
<evidence type="ECO:0000313" key="3">
    <source>
        <dbReference type="WBParaSite" id="ECPE_0001288501-mRNA-1"/>
    </source>
</evidence>